<dbReference type="Proteomes" id="UP000299102">
    <property type="component" value="Unassembled WGS sequence"/>
</dbReference>
<sequence length="114" mass="12863">MHVIRNIRLVEYLSLLATTRNPGIPKRELLGKQVSVPDSRWMVLNHKPSALAQCGSGVVKDRRHRGGDIVRDQQLVILSEARGVRFTLTYVKRSVVNSTVIRIETDIFISEAKS</sequence>
<name>A0A4C1W0V2_EUMVA</name>
<evidence type="ECO:0000313" key="2">
    <source>
        <dbReference type="Proteomes" id="UP000299102"/>
    </source>
</evidence>
<organism evidence="1 2">
    <name type="scientific">Eumeta variegata</name>
    <name type="common">Bagworm moth</name>
    <name type="synonym">Eumeta japonica</name>
    <dbReference type="NCBI Taxonomy" id="151549"/>
    <lineage>
        <taxon>Eukaryota</taxon>
        <taxon>Metazoa</taxon>
        <taxon>Ecdysozoa</taxon>
        <taxon>Arthropoda</taxon>
        <taxon>Hexapoda</taxon>
        <taxon>Insecta</taxon>
        <taxon>Pterygota</taxon>
        <taxon>Neoptera</taxon>
        <taxon>Endopterygota</taxon>
        <taxon>Lepidoptera</taxon>
        <taxon>Glossata</taxon>
        <taxon>Ditrysia</taxon>
        <taxon>Tineoidea</taxon>
        <taxon>Psychidae</taxon>
        <taxon>Oiketicinae</taxon>
        <taxon>Eumeta</taxon>
    </lineage>
</organism>
<proteinExistence type="predicted"/>
<reference evidence="1 2" key="1">
    <citation type="journal article" date="2019" name="Commun. Biol.">
        <title>The bagworm genome reveals a unique fibroin gene that provides high tensile strength.</title>
        <authorList>
            <person name="Kono N."/>
            <person name="Nakamura H."/>
            <person name="Ohtoshi R."/>
            <person name="Tomita M."/>
            <person name="Numata K."/>
            <person name="Arakawa K."/>
        </authorList>
    </citation>
    <scope>NUCLEOTIDE SEQUENCE [LARGE SCALE GENOMIC DNA]</scope>
</reference>
<dbReference type="AlphaFoldDB" id="A0A4C1W0V2"/>
<accession>A0A4C1W0V2</accession>
<protein>
    <submittedName>
        <fullName evidence="1">Uncharacterized protein</fullName>
    </submittedName>
</protein>
<dbReference type="EMBL" id="BGZK01000461">
    <property type="protein sequence ID" value="GBP44928.1"/>
    <property type="molecule type" value="Genomic_DNA"/>
</dbReference>
<gene>
    <name evidence="1" type="ORF">EVAR_84419_1</name>
</gene>
<comment type="caution">
    <text evidence="1">The sequence shown here is derived from an EMBL/GenBank/DDBJ whole genome shotgun (WGS) entry which is preliminary data.</text>
</comment>
<evidence type="ECO:0000313" key="1">
    <source>
        <dbReference type="EMBL" id="GBP44928.1"/>
    </source>
</evidence>
<keyword evidence="2" id="KW-1185">Reference proteome</keyword>